<feature type="region of interest" description="Disordered" evidence="2">
    <location>
        <begin position="171"/>
        <end position="313"/>
    </location>
</feature>
<feature type="domain" description="PX" evidence="3">
    <location>
        <begin position="4"/>
        <end position="140"/>
    </location>
</feature>
<dbReference type="InterPro" id="IPR036871">
    <property type="entry name" value="PX_dom_sf"/>
</dbReference>
<dbReference type="PROSITE" id="PS50195">
    <property type="entry name" value="PX"/>
    <property type="match status" value="1"/>
</dbReference>
<protein>
    <recommendedName>
        <fullName evidence="3">PX domain-containing protein</fullName>
    </recommendedName>
</protein>
<keyword evidence="1" id="KW-0175">Coiled coil</keyword>
<feature type="compositionally biased region" description="Low complexity" evidence="2">
    <location>
        <begin position="171"/>
        <end position="183"/>
    </location>
</feature>
<proteinExistence type="predicted"/>
<accession>A0AAD3DNC4</accession>
<sequence length="538" mass="56075">MAWRYACNIPTHITGKDENGEPVVLYRVNVFLQQQNDDGSSVSANSVLDAAPFFVLRRYSQFRHLYEQLKAAFPSAMSARGMAPPPKHPLTLGGLGGDKRDALERRRAELERWLWRLVATPELARSQQLKAFLEFDRALTRAQQQLARRREQQQQRLTDAVAAADSDFAASASAGPSAAPSEAGFGGPAGYPYPGGPRSHLGRGGEDSSSDISEPSGAASTGGMSSRTASGMALPSSASNAWVAHGSRPVGPDPRAVVPAGATTGMSPPPPAALNNAASAGRPPAAFSGAGAGAGAVSSPSPAPLPPGDGAASSREAAVAARLGIRLQNRGDVRQLVEALVRRLESACSDTAAAVCEAEVLRAAHRSMAERLGELQGEMGEGLQQQHPAVQEQLSSLRAEVAALRGSLAESEGARAALQLRVEQLEGQREARSRAHSLQLTQLQSQLQEARDDNCQLLQRLQEWDVCSSSSATTATASNNNNNNPPNHINHSSSLLQLASNTEGSSVAAAGAEAPGAAEAVAAAVAAATAEAEAARER</sequence>
<dbReference type="Gene3D" id="3.30.1520.10">
    <property type="entry name" value="Phox-like domain"/>
    <property type="match status" value="1"/>
</dbReference>
<dbReference type="PANTHER" id="PTHR46856">
    <property type="entry name" value="PX DOMAIN-CONTAINING PROTEIN EREL1-RELATED"/>
    <property type="match status" value="1"/>
</dbReference>
<dbReference type="GO" id="GO:0035091">
    <property type="term" value="F:phosphatidylinositol binding"/>
    <property type="evidence" value="ECO:0007669"/>
    <property type="project" value="InterPro"/>
</dbReference>
<dbReference type="SUPFAM" id="SSF64268">
    <property type="entry name" value="PX domain"/>
    <property type="match status" value="1"/>
</dbReference>
<dbReference type="InterPro" id="IPR001683">
    <property type="entry name" value="PX_dom"/>
</dbReference>
<organism evidence="4 5">
    <name type="scientific">Astrephomene gubernaculifera</name>
    <dbReference type="NCBI Taxonomy" id="47775"/>
    <lineage>
        <taxon>Eukaryota</taxon>
        <taxon>Viridiplantae</taxon>
        <taxon>Chlorophyta</taxon>
        <taxon>core chlorophytes</taxon>
        <taxon>Chlorophyceae</taxon>
        <taxon>CS clade</taxon>
        <taxon>Chlamydomonadales</taxon>
        <taxon>Astrephomenaceae</taxon>
        <taxon>Astrephomene</taxon>
    </lineage>
</organism>
<name>A0AAD3DNC4_9CHLO</name>
<feature type="non-terminal residue" evidence="4">
    <location>
        <position position="538"/>
    </location>
</feature>
<gene>
    <name evidence="4" type="ORF">Agub_g6433</name>
</gene>
<reference evidence="4 5" key="1">
    <citation type="journal article" date="2021" name="Sci. Rep.">
        <title>Genome sequencing of the multicellular alga Astrephomene provides insights into convergent evolution of germ-soma differentiation.</title>
        <authorList>
            <person name="Yamashita S."/>
            <person name="Yamamoto K."/>
            <person name="Matsuzaki R."/>
            <person name="Suzuki S."/>
            <person name="Yamaguchi H."/>
            <person name="Hirooka S."/>
            <person name="Minakuchi Y."/>
            <person name="Miyagishima S."/>
            <person name="Kawachi M."/>
            <person name="Toyoda A."/>
            <person name="Nozaki H."/>
        </authorList>
    </citation>
    <scope>NUCLEOTIDE SEQUENCE [LARGE SCALE GENOMIC DNA]</scope>
    <source>
        <strain evidence="4 5">NIES-4017</strain>
    </source>
</reference>
<dbReference type="EMBL" id="BMAR01000009">
    <property type="protein sequence ID" value="GFR45060.1"/>
    <property type="molecule type" value="Genomic_DNA"/>
</dbReference>
<dbReference type="SMART" id="SM00312">
    <property type="entry name" value="PX"/>
    <property type="match status" value="1"/>
</dbReference>
<dbReference type="AlphaFoldDB" id="A0AAD3DNC4"/>
<evidence type="ECO:0000313" key="5">
    <source>
        <dbReference type="Proteomes" id="UP001054857"/>
    </source>
</evidence>
<feature type="region of interest" description="Disordered" evidence="2">
    <location>
        <begin position="472"/>
        <end position="492"/>
    </location>
</feature>
<dbReference type="Pfam" id="PF00787">
    <property type="entry name" value="PX"/>
    <property type="match status" value="1"/>
</dbReference>
<feature type="compositionally biased region" description="Polar residues" evidence="2">
    <location>
        <begin position="210"/>
        <end position="229"/>
    </location>
</feature>
<dbReference type="CDD" id="cd06093">
    <property type="entry name" value="PX_domain"/>
    <property type="match status" value="1"/>
</dbReference>
<dbReference type="GO" id="GO:0005768">
    <property type="term" value="C:endosome"/>
    <property type="evidence" value="ECO:0007669"/>
    <property type="project" value="UniProtKB-ARBA"/>
</dbReference>
<feature type="compositionally biased region" description="Low complexity" evidence="2">
    <location>
        <begin position="273"/>
        <end position="300"/>
    </location>
</feature>
<evidence type="ECO:0000256" key="1">
    <source>
        <dbReference type="SAM" id="Coils"/>
    </source>
</evidence>
<feature type="coiled-coil region" evidence="1">
    <location>
        <begin position="408"/>
        <end position="453"/>
    </location>
</feature>
<evidence type="ECO:0000256" key="2">
    <source>
        <dbReference type="SAM" id="MobiDB-lite"/>
    </source>
</evidence>
<evidence type="ECO:0000313" key="4">
    <source>
        <dbReference type="EMBL" id="GFR45060.1"/>
    </source>
</evidence>
<dbReference type="Proteomes" id="UP001054857">
    <property type="component" value="Unassembled WGS sequence"/>
</dbReference>
<dbReference type="InterPro" id="IPR044588">
    <property type="entry name" value="EREX-like"/>
</dbReference>
<comment type="caution">
    <text evidence="4">The sequence shown here is derived from an EMBL/GenBank/DDBJ whole genome shotgun (WGS) entry which is preliminary data.</text>
</comment>
<evidence type="ECO:0000259" key="3">
    <source>
        <dbReference type="PROSITE" id="PS50195"/>
    </source>
</evidence>
<dbReference type="PANTHER" id="PTHR46856:SF1">
    <property type="entry name" value="PX DOMAIN-CONTAINING PROTEIN EREL1-RELATED"/>
    <property type="match status" value="1"/>
</dbReference>
<keyword evidence="5" id="KW-1185">Reference proteome</keyword>
<dbReference type="GO" id="GO:0015031">
    <property type="term" value="P:protein transport"/>
    <property type="evidence" value="ECO:0007669"/>
    <property type="project" value="InterPro"/>
</dbReference>